<keyword evidence="1" id="KW-0472">Membrane</keyword>
<dbReference type="EMBL" id="FZQA01000001">
    <property type="protein sequence ID" value="SNT68021.1"/>
    <property type="molecule type" value="Genomic_DNA"/>
</dbReference>
<organism evidence="2 3">
    <name type="scientific">Amphiplicatus metriothermophilus</name>
    <dbReference type="NCBI Taxonomy" id="1519374"/>
    <lineage>
        <taxon>Bacteria</taxon>
        <taxon>Pseudomonadati</taxon>
        <taxon>Pseudomonadota</taxon>
        <taxon>Alphaproteobacteria</taxon>
        <taxon>Parvularculales</taxon>
        <taxon>Parvularculaceae</taxon>
        <taxon>Amphiplicatus</taxon>
    </lineage>
</organism>
<reference evidence="2 3" key="1">
    <citation type="submission" date="2017-07" db="EMBL/GenBank/DDBJ databases">
        <authorList>
            <person name="Sun Z.S."/>
            <person name="Albrecht U."/>
            <person name="Echele G."/>
            <person name="Lee C.C."/>
        </authorList>
    </citation>
    <scope>NUCLEOTIDE SEQUENCE [LARGE SCALE GENOMIC DNA]</scope>
    <source>
        <strain evidence="2 3">CGMCC 1.12710</strain>
    </source>
</reference>
<dbReference type="RefSeq" id="WP_089411008.1">
    <property type="nucleotide sequence ID" value="NZ_FZQA01000001.1"/>
</dbReference>
<evidence type="ECO:0000313" key="3">
    <source>
        <dbReference type="Proteomes" id="UP000198346"/>
    </source>
</evidence>
<proteinExistence type="predicted"/>
<evidence type="ECO:0000256" key="1">
    <source>
        <dbReference type="SAM" id="Phobius"/>
    </source>
</evidence>
<sequence length="128" mass="13275">MDAPLERLKEAADRLSAVREHEKIAAWDGRLGRMIAAAKAVGWCFVAALGGAAAWAVYGAASGWIAAAAAAVGAAIIAYALLRAWRALAAPARASDLLIEELQTRASRLGGVLSAARLLRGGRGRADR</sequence>
<feature type="transmembrane region" description="Helical" evidence="1">
    <location>
        <begin position="64"/>
        <end position="82"/>
    </location>
</feature>
<keyword evidence="1" id="KW-1133">Transmembrane helix</keyword>
<accession>A0A239PJN8</accession>
<dbReference type="Proteomes" id="UP000198346">
    <property type="component" value="Unassembled WGS sequence"/>
</dbReference>
<name>A0A239PJN8_9PROT</name>
<keyword evidence="3" id="KW-1185">Reference proteome</keyword>
<protein>
    <submittedName>
        <fullName evidence="2">Uncharacterized protein</fullName>
    </submittedName>
</protein>
<evidence type="ECO:0000313" key="2">
    <source>
        <dbReference type="EMBL" id="SNT68021.1"/>
    </source>
</evidence>
<keyword evidence="1" id="KW-0812">Transmembrane</keyword>
<feature type="transmembrane region" description="Helical" evidence="1">
    <location>
        <begin position="40"/>
        <end position="58"/>
    </location>
</feature>
<dbReference type="AlphaFoldDB" id="A0A239PJN8"/>
<gene>
    <name evidence="2" type="ORF">SAMN06297382_0517</name>
</gene>